<accession>A0A2N5M5N3</accession>
<evidence type="ECO:0008006" key="3">
    <source>
        <dbReference type="Google" id="ProtNLM"/>
    </source>
</evidence>
<keyword evidence="2" id="KW-1185">Reference proteome</keyword>
<evidence type="ECO:0000313" key="1">
    <source>
        <dbReference type="EMBL" id="PLT29669.1"/>
    </source>
</evidence>
<dbReference type="OrthoDB" id="2376384at2"/>
<comment type="caution">
    <text evidence="1">The sequence shown here is derived from an EMBL/GenBank/DDBJ whole genome shotgun (WGS) entry which is preliminary data.</text>
</comment>
<proteinExistence type="predicted"/>
<organism evidence="1 2">
    <name type="scientific">Peribacillus deserti</name>
    <dbReference type="NCBI Taxonomy" id="673318"/>
    <lineage>
        <taxon>Bacteria</taxon>
        <taxon>Bacillati</taxon>
        <taxon>Bacillota</taxon>
        <taxon>Bacilli</taxon>
        <taxon>Bacillales</taxon>
        <taxon>Bacillaceae</taxon>
        <taxon>Peribacillus</taxon>
    </lineage>
</organism>
<sequence length="123" mass="14412">MHMDRIINSVTELIYQNEPALFDRYGEKGKAKCKEDNHHHFKHLHTAYELADSQFFIDYAIWLNGILTKHGMETRHLTDNFSIIHEVLDQPELNQEDEIIAYLSYLEEAVQVLLLNEETKGAI</sequence>
<name>A0A2N5M5N3_9BACI</name>
<dbReference type="AlphaFoldDB" id="A0A2N5M5N3"/>
<dbReference type="EMBL" id="PGUY01000037">
    <property type="protein sequence ID" value="PLT29669.1"/>
    <property type="molecule type" value="Genomic_DNA"/>
</dbReference>
<gene>
    <name evidence="1" type="ORF">CUU66_11870</name>
</gene>
<protein>
    <recommendedName>
        <fullName evidence="3">DUF1878 domain-containing protein</fullName>
    </recommendedName>
</protein>
<reference evidence="1 2" key="1">
    <citation type="submission" date="2017-11" db="EMBL/GenBank/DDBJ databases">
        <title>Comparitive Functional Genomics of Dry Heat Resistant strains isolated from the Viking Spacecraft.</title>
        <authorList>
            <person name="Seuylemezian A."/>
            <person name="Cooper K."/>
            <person name="Vaishampayan P."/>
        </authorList>
    </citation>
    <scope>NUCLEOTIDE SEQUENCE [LARGE SCALE GENOMIC DNA]</scope>
    <source>
        <strain evidence="1 2">V1-29</strain>
    </source>
</reference>
<evidence type="ECO:0000313" key="2">
    <source>
        <dbReference type="Proteomes" id="UP000234748"/>
    </source>
</evidence>
<dbReference type="Proteomes" id="UP000234748">
    <property type="component" value="Unassembled WGS sequence"/>
</dbReference>